<dbReference type="GO" id="GO:0006974">
    <property type="term" value="P:DNA damage response"/>
    <property type="evidence" value="ECO:0007669"/>
    <property type="project" value="TreeGrafter"/>
</dbReference>
<comment type="caution">
    <text evidence="1">The sequence shown here is derived from an EMBL/GenBank/DDBJ whole genome shotgun (WGS) entry which is preliminary data.</text>
</comment>
<dbReference type="RefSeq" id="WP_160835156.1">
    <property type="nucleotide sequence ID" value="NZ_WMET01000001.1"/>
</dbReference>
<reference evidence="1 2" key="1">
    <citation type="submission" date="2019-11" db="EMBL/GenBank/DDBJ databases">
        <title>Genome sequences of 17 halophilic strains isolated from different environments.</title>
        <authorList>
            <person name="Furrow R.E."/>
        </authorList>
    </citation>
    <scope>NUCLEOTIDE SEQUENCE [LARGE SCALE GENOMIC DNA]</scope>
    <source>
        <strain evidence="1 2">22511_23_Filter</strain>
    </source>
</reference>
<accession>A0A845DQ72</accession>
<dbReference type="AlphaFoldDB" id="A0A845DQ72"/>
<evidence type="ECO:0000313" key="1">
    <source>
        <dbReference type="EMBL" id="MYL18705.1"/>
    </source>
</evidence>
<dbReference type="PANTHER" id="PTHR34387:SF1">
    <property type="entry name" value="PERIPLASMIC IMMUNOGENIC PROTEIN"/>
    <property type="match status" value="1"/>
</dbReference>
<evidence type="ECO:0000313" key="2">
    <source>
        <dbReference type="Proteomes" id="UP000460949"/>
    </source>
</evidence>
<dbReference type="Gene3D" id="3.30.110.170">
    <property type="entry name" value="Protein of unknown function (DUF541), domain 1"/>
    <property type="match status" value="1"/>
</dbReference>
<organism evidence="1 2">
    <name type="scientific">Halobacillus litoralis</name>
    <dbReference type="NCBI Taxonomy" id="45668"/>
    <lineage>
        <taxon>Bacteria</taxon>
        <taxon>Bacillati</taxon>
        <taxon>Bacillota</taxon>
        <taxon>Bacilli</taxon>
        <taxon>Bacillales</taxon>
        <taxon>Bacillaceae</taxon>
        <taxon>Halobacillus</taxon>
    </lineage>
</organism>
<dbReference type="PANTHER" id="PTHR34387">
    <property type="entry name" value="SLR1258 PROTEIN"/>
    <property type="match status" value="1"/>
</dbReference>
<gene>
    <name evidence="1" type="ORF">GLW04_02320</name>
</gene>
<dbReference type="Gene3D" id="3.30.70.2970">
    <property type="entry name" value="Protein of unknown function (DUF541), domain 2"/>
    <property type="match status" value="1"/>
</dbReference>
<dbReference type="InterPro" id="IPR007497">
    <property type="entry name" value="SIMPL/DUF541"/>
</dbReference>
<name>A0A845DQ72_9BACI</name>
<sequence>MYQAYRQDGADRQIRVHGSGSVKVKPDTAVIQLGVATEGTNLTSVQNENASTISRVKSRLMAAGVEEENIQTSDYSVYPQYDYVDGKQEFRGYQVSHMLTVTVEDIEQTGAVIDAAVQSGANRVTNIEFTVSQSYYCYQKALQIALGQALATAQTIANTMNVKLDRKPFRIVEEKGPDVPPVQPYAKTQALSESAVPIEPGLMEIEARVDVWFPFYP</sequence>
<proteinExistence type="predicted"/>
<dbReference type="Pfam" id="PF04402">
    <property type="entry name" value="SIMPL"/>
    <property type="match status" value="1"/>
</dbReference>
<dbReference type="InterPro" id="IPR052022">
    <property type="entry name" value="26kDa_periplasmic_antigen"/>
</dbReference>
<dbReference type="EMBL" id="WMET01000001">
    <property type="protein sequence ID" value="MYL18705.1"/>
    <property type="molecule type" value="Genomic_DNA"/>
</dbReference>
<dbReference type="Proteomes" id="UP000460949">
    <property type="component" value="Unassembled WGS sequence"/>
</dbReference>
<protein>
    <submittedName>
        <fullName evidence="1">DUF541 domain-containing protein</fullName>
    </submittedName>
</protein>